<evidence type="ECO:0000256" key="11">
    <source>
        <dbReference type="ARBA" id="ARBA00023264"/>
    </source>
</evidence>
<reference evidence="15" key="2">
    <citation type="journal article" date="2007" name="Science">
        <title>Draft genome sequence of the sexually transmitted pathogen Trichomonas vaginalis.</title>
        <authorList>
            <person name="Carlton J.M."/>
            <person name="Hirt R.P."/>
            <person name="Silva J.C."/>
            <person name="Delcher A.L."/>
            <person name="Schatz M."/>
            <person name="Zhao Q."/>
            <person name="Wortman J.R."/>
            <person name="Bidwell S.L."/>
            <person name="Alsmark U.C.M."/>
            <person name="Besteiro S."/>
            <person name="Sicheritz-Ponten T."/>
            <person name="Noel C.J."/>
            <person name="Dacks J.B."/>
            <person name="Foster P.G."/>
            <person name="Simillion C."/>
            <person name="Van de Peer Y."/>
            <person name="Miranda-Saavedra D."/>
            <person name="Barton G.J."/>
            <person name="Westrop G.D."/>
            <person name="Mueller S."/>
            <person name="Dessi D."/>
            <person name="Fiori P.L."/>
            <person name="Ren Q."/>
            <person name="Paulsen I."/>
            <person name="Zhang H."/>
            <person name="Bastida-Corcuera F.D."/>
            <person name="Simoes-Barbosa A."/>
            <person name="Brown M.T."/>
            <person name="Hayes R.D."/>
            <person name="Mukherjee M."/>
            <person name="Okumura C.Y."/>
            <person name="Schneider R."/>
            <person name="Smith A.J."/>
            <person name="Vanacova S."/>
            <person name="Villalvazo M."/>
            <person name="Haas B.J."/>
            <person name="Pertea M."/>
            <person name="Feldblyum T.V."/>
            <person name="Utterback T.R."/>
            <person name="Shu C.L."/>
            <person name="Osoegawa K."/>
            <person name="de Jong P.J."/>
            <person name="Hrdy I."/>
            <person name="Horvathova L."/>
            <person name="Zubacova Z."/>
            <person name="Dolezal P."/>
            <person name="Malik S.B."/>
            <person name="Logsdon J.M. Jr."/>
            <person name="Henze K."/>
            <person name="Gupta A."/>
            <person name="Wang C.C."/>
            <person name="Dunne R.L."/>
            <person name="Upcroft J.A."/>
            <person name="Upcroft P."/>
            <person name="White O."/>
            <person name="Salzberg S.L."/>
            <person name="Tang P."/>
            <person name="Chiu C.-H."/>
            <person name="Lee Y.-S."/>
            <person name="Embley T.M."/>
            <person name="Coombs G.H."/>
            <person name="Mottram J.C."/>
            <person name="Tachezy J."/>
            <person name="Fraser-Liggett C.M."/>
            <person name="Johnson P.J."/>
        </authorList>
    </citation>
    <scope>NUCLEOTIDE SEQUENCE [LARGE SCALE GENOMIC DNA]</scope>
    <source>
        <strain evidence="15">G3</strain>
    </source>
</reference>
<keyword evidence="4" id="KW-0444">Lipid biosynthesis</keyword>
<evidence type="ECO:0000256" key="8">
    <source>
        <dbReference type="ARBA" id="ARBA00023098"/>
    </source>
</evidence>
<keyword evidence="6 13" id="KW-0812">Transmembrane</keyword>
<dbReference type="VEuPathDB" id="TrichDB:TVAG_221660"/>
<comment type="pathway">
    <text evidence="2">Lipid metabolism.</text>
</comment>
<dbReference type="OrthoDB" id="10051137at2759"/>
<evidence type="ECO:0000256" key="7">
    <source>
        <dbReference type="ARBA" id="ARBA00022989"/>
    </source>
</evidence>
<dbReference type="EMBL" id="DS113295">
    <property type="protein sequence ID" value="EAY12813.1"/>
    <property type="molecule type" value="Genomic_DNA"/>
</dbReference>
<evidence type="ECO:0000256" key="5">
    <source>
        <dbReference type="ARBA" id="ARBA00022679"/>
    </source>
</evidence>
<dbReference type="KEGG" id="tva:4770781"/>
<dbReference type="InterPro" id="IPR002123">
    <property type="entry name" value="Plipid/glycerol_acylTrfase"/>
</dbReference>
<dbReference type="RefSeq" id="XP_001325036.1">
    <property type="nucleotide sequence ID" value="XM_001325001.1"/>
</dbReference>
<evidence type="ECO:0000256" key="6">
    <source>
        <dbReference type="ARBA" id="ARBA00022692"/>
    </source>
</evidence>
<evidence type="ECO:0000256" key="9">
    <source>
        <dbReference type="ARBA" id="ARBA00023136"/>
    </source>
</evidence>
<dbReference type="AlphaFoldDB" id="A2E3C2"/>
<keyword evidence="9 13" id="KW-0472">Membrane</keyword>
<evidence type="ECO:0000256" key="2">
    <source>
        <dbReference type="ARBA" id="ARBA00005189"/>
    </source>
</evidence>
<evidence type="ECO:0000256" key="13">
    <source>
        <dbReference type="SAM" id="Phobius"/>
    </source>
</evidence>
<dbReference type="PANTHER" id="PTHR23063">
    <property type="entry name" value="PHOSPHOLIPID ACYLTRANSFERASE"/>
    <property type="match status" value="1"/>
</dbReference>
<evidence type="ECO:0000256" key="12">
    <source>
        <dbReference type="ARBA" id="ARBA00023315"/>
    </source>
</evidence>
<dbReference type="GO" id="GO:0016020">
    <property type="term" value="C:membrane"/>
    <property type="evidence" value="ECO:0007669"/>
    <property type="project" value="UniProtKB-SubCell"/>
</dbReference>
<name>A2E3C2_TRIV3</name>
<comment type="similarity">
    <text evidence="3">Belongs to the 1-acyl-sn-glycerol-3-phosphate acyltransferase family.</text>
</comment>
<organism evidence="15 16">
    <name type="scientific">Trichomonas vaginalis (strain ATCC PRA-98 / G3)</name>
    <dbReference type="NCBI Taxonomy" id="412133"/>
    <lineage>
        <taxon>Eukaryota</taxon>
        <taxon>Metamonada</taxon>
        <taxon>Parabasalia</taxon>
        <taxon>Trichomonadida</taxon>
        <taxon>Trichomonadidae</taxon>
        <taxon>Trichomonas</taxon>
    </lineage>
</organism>
<dbReference type="GO" id="GO:0008654">
    <property type="term" value="P:phospholipid biosynthetic process"/>
    <property type="evidence" value="ECO:0007669"/>
    <property type="project" value="UniProtKB-KW"/>
</dbReference>
<keyword evidence="5" id="KW-0808">Transferase</keyword>
<evidence type="ECO:0000259" key="14">
    <source>
        <dbReference type="SMART" id="SM00563"/>
    </source>
</evidence>
<proteinExistence type="inferred from homology"/>
<gene>
    <name evidence="15" type="ORF">TVAG_221660</name>
</gene>
<keyword evidence="8" id="KW-0443">Lipid metabolism</keyword>
<accession>A2E3C2</accession>
<dbReference type="PANTHER" id="PTHR23063:SF52">
    <property type="entry name" value="LYSOPHOSPHATIDYLCHOLINE ACYLTRANSFERASE"/>
    <property type="match status" value="1"/>
</dbReference>
<dbReference type="InParanoid" id="A2E3C2"/>
<dbReference type="SUPFAM" id="SSF69593">
    <property type="entry name" value="Glycerol-3-phosphate (1)-acyltransferase"/>
    <property type="match status" value="1"/>
</dbReference>
<keyword evidence="16" id="KW-1185">Reference proteome</keyword>
<keyword evidence="11" id="KW-1208">Phospholipid metabolism</keyword>
<evidence type="ECO:0000256" key="4">
    <source>
        <dbReference type="ARBA" id="ARBA00022516"/>
    </source>
</evidence>
<dbReference type="SMART" id="SM00563">
    <property type="entry name" value="PlsC"/>
    <property type="match status" value="1"/>
</dbReference>
<evidence type="ECO:0000313" key="16">
    <source>
        <dbReference type="Proteomes" id="UP000001542"/>
    </source>
</evidence>
<reference evidence="15" key="1">
    <citation type="submission" date="2006-10" db="EMBL/GenBank/DDBJ databases">
        <authorList>
            <person name="Amadeo P."/>
            <person name="Zhao Q."/>
            <person name="Wortman J."/>
            <person name="Fraser-Liggett C."/>
            <person name="Carlton J."/>
        </authorList>
    </citation>
    <scope>NUCLEOTIDE SEQUENCE</scope>
    <source>
        <strain evidence="15">G3</strain>
    </source>
</reference>
<keyword evidence="12 15" id="KW-0012">Acyltransferase</keyword>
<keyword evidence="10" id="KW-0594">Phospholipid biosynthesis</keyword>
<keyword evidence="7 13" id="KW-1133">Transmembrane helix</keyword>
<dbReference type="CDD" id="cd07991">
    <property type="entry name" value="LPLAT_LPCAT1-like"/>
    <property type="match status" value="1"/>
</dbReference>
<feature type="transmembrane region" description="Helical" evidence="13">
    <location>
        <begin position="60"/>
        <end position="84"/>
    </location>
</feature>
<sequence>MAPFTRLHPPENPDKQYANQKELTHVSIEELLELRKLPVYTQNQKIVQVIFFILIGIPKLLIVLPYFLIAFSSFALACFVWRLIGRPEDLRKKLQAYYAAIARILLFILGYHKVNYHGELDTDARFLVCNHVTFLDGWFFLSFGPRPLAKKELFSWPIVGDMLEVFDGIPVDRSKNSGVSKKLIDNALDSEAPPAMLAPEGATTSGLYMFKFHLGAFLSDLPVQPVAIRYTIFGYPADCSHLSFFHHSLWHLLIFLGIPHIQTDIYFFDSMSIKTEGKNQPSIFAEQVELRIANFLCVKAIDQTNSAIFKEKPKTEEQIAK</sequence>
<dbReference type="InterPro" id="IPR045252">
    <property type="entry name" value="LPCAT1-like"/>
</dbReference>
<dbReference type="STRING" id="5722.A2E3C2"/>
<dbReference type="VEuPathDB" id="TrichDB:TVAGG3_0970080"/>
<feature type="domain" description="Phospholipid/glycerol acyltransferase" evidence="14">
    <location>
        <begin position="125"/>
        <end position="231"/>
    </location>
</feature>
<comment type="subcellular location">
    <subcellularLocation>
        <location evidence="1">Membrane</location>
    </subcellularLocation>
</comment>
<dbReference type="Proteomes" id="UP000001542">
    <property type="component" value="Unassembled WGS sequence"/>
</dbReference>
<evidence type="ECO:0000256" key="3">
    <source>
        <dbReference type="ARBA" id="ARBA00008655"/>
    </source>
</evidence>
<evidence type="ECO:0000313" key="15">
    <source>
        <dbReference type="EMBL" id="EAY12813.1"/>
    </source>
</evidence>
<dbReference type="GO" id="GO:0008374">
    <property type="term" value="F:O-acyltransferase activity"/>
    <property type="evidence" value="ECO:0007669"/>
    <property type="project" value="InterPro"/>
</dbReference>
<dbReference type="eggNOG" id="KOG4666">
    <property type="taxonomic scope" value="Eukaryota"/>
</dbReference>
<protein>
    <submittedName>
        <fullName evidence="15">Acyltransferase family protein</fullName>
    </submittedName>
</protein>
<evidence type="ECO:0000256" key="1">
    <source>
        <dbReference type="ARBA" id="ARBA00004370"/>
    </source>
</evidence>
<evidence type="ECO:0000256" key="10">
    <source>
        <dbReference type="ARBA" id="ARBA00023209"/>
    </source>
</evidence>
<dbReference type="Pfam" id="PF01553">
    <property type="entry name" value="Acyltransferase"/>
    <property type="match status" value="1"/>
</dbReference>